<evidence type="ECO:0000313" key="2">
    <source>
        <dbReference type="EMBL" id="GBG35335.1"/>
    </source>
</evidence>
<protein>
    <submittedName>
        <fullName evidence="2">Wsv440-like protein</fullName>
    </submittedName>
</protein>
<reference evidence="2" key="1">
    <citation type="journal article" date="2018" name="J. Virol.">
        <title>Crustacean Genome Exploration Reveals the Evolutionary Origin of White Spot Syndrome Virus.</title>
        <authorList>
            <person name="Kawato S."/>
            <person name="Shitara A."/>
            <person name="Wang Y."/>
            <person name="Nozaki R."/>
            <person name="Kondo H."/>
            <person name="Hirono I."/>
        </authorList>
    </citation>
    <scope>NUCLEOTIDE SEQUENCE</scope>
    <source>
        <strain evidence="2">TUMSAT-1</strain>
    </source>
</reference>
<feature type="region of interest" description="Disordered" evidence="1">
    <location>
        <begin position="298"/>
        <end position="349"/>
    </location>
</feature>
<proteinExistence type="predicted"/>
<name>A0A401IP01_9VIRU</name>
<sequence length="575" mass="62972">MVSRGTAEKIVRWHTEFGCRCRDSKRLDRVLGILGGGVDTASMRSRPFLETRENDEKVPAKISDIIHLVLKERSLTNPQVATAVFKRNRKRYSFCECSDQRGNCSVSVMTAWFNDINDKDIEVTCPSCADDYSRRRGSVMKKSMSLTRILTAAVSGGGPSAGDITEQLLSMTLSTTGGCGRNSEARLSSFNGSWTGLTYNIAKKTIDGEILMSNAVFSSCRLQPSCSCSEILYIVSSMIGKLEEEDVKFAFKASEVKILGGGEFLYIKYPIYRQGSVFDRVSSKTLKRVLTSEPNGLAVCETMKEEDDDSGGSSIKKPMTDKVPPQPPPPVKASKNRRDAENATTEHGNVVDMHQLMAMMLSKGKSSSIARQKGGNKRKRDESLTGGMGQASSIFLLSPPHINEKCITLYQQTLLTIPTKAVRISWSSGDSHLLNVKILPETGKKILYPSNNTILSPPLIIRTEYNVYRVLSGLLMFFDHIEKETSCASISLNDNAAHQATFKLLSRIRESSLRKSVAAINEEGDVHVSVKSVPPKLINNSNGSGGGGVSLSQLEVNKREICSATTLNILASLVK</sequence>
<evidence type="ECO:0000256" key="1">
    <source>
        <dbReference type="SAM" id="MobiDB-lite"/>
    </source>
</evidence>
<dbReference type="EMBL" id="BFCC01000001">
    <property type="protein sequence ID" value="GBG35335.1"/>
    <property type="molecule type" value="Genomic_DNA"/>
</dbReference>
<comment type="caution">
    <text evidence="2">The sequence shown here is derived from an EMBL/GenBank/DDBJ whole genome shotgun (WGS) entry which is preliminary data.</text>
</comment>
<feature type="region of interest" description="Disordered" evidence="1">
    <location>
        <begin position="363"/>
        <end position="386"/>
    </location>
</feature>
<accession>A0A401IP01</accession>
<organism evidence="2">
    <name type="scientific">Hemigrapsus takanoi nimavirus</name>
    <dbReference type="NCBI Taxonomy" id="2133792"/>
    <lineage>
        <taxon>Viruses</taxon>
        <taxon>Viruses incertae sedis</taxon>
        <taxon>Naldaviricetes</taxon>
        <taxon>Nimaviridae</taxon>
    </lineage>
</organism>